<dbReference type="InterPro" id="IPR046956">
    <property type="entry name" value="RLP23-like"/>
</dbReference>
<evidence type="ECO:0000256" key="4">
    <source>
        <dbReference type="ARBA" id="ARBA00022614"/>
    </source>
</evidence>
<evidence type="ECO:0000256" key="9">
    <source>
        <dbReference type="ARBA" id="ARBA00023136"/>
    </source>
</evidence>
<dbReference type="OMA" id="GMMSEYK"/>
<dbReference type="FunFam" id="3.80.10.10:FF:000111">
    <property type="entry name" value="LRR receptor-like serine/threonine-protein kinase ERECTA"/>
    <property type="match status" value="1"/>
</dbReference>
<organism evidence="12 13">
    <name type="scientific">Rosa chinensis</name>
    <name type="common">China rose</name>
    <dbReference type="NCBI Taxonomy" id="74649"/>
    <lineage>
        <taxon>Eukaryota</taxon>
        <taxon>Viridiplantae</taxon>
        <taxon>Streptophyta</taxon>
        <taxon>Embryophyta</taxon>
        <taxon>Tracheophyta</taxon>
        <taxon>Spermatophyta</taxon>
        <taxon>Magnoliopsida</taxon>
        <taxon>eudicotyledons</taxon>
        <taxon>Gunneridae</taxon>
        <taxon>Pentapetalae</taxon>
        <taxon>rosids</taxon>
        <taxon>fabids</taxon>
        <taxon>Rosales</taxon>
        <taxon>Rosaceae</taxon>
        <taxon>Rosoideae</taxon>
        <taxon>Rosoideae incertae sedis</taxon>
        <taxon>Rosa</taxon>
    </lineage>
</organism>
<sequence length="536" mass="60036">MSGLGFINLSMNRLEGEISETHFSKLFNLDELDLSYNPLLEFNVTSDWVFPSQLYYLSLRSCMVGLDFPKWLRTQKDLSYLDMSDGDISDVLPSWFWGLLGDRSTIDLSNNQIRGTLGSSEAVSVNGVEVRFSSNQLEGPVPPFLSNVKYLDLSDNKFLEMTSFLCSSNVKISRFLDLSSNHISRELPDCWRHWVNLDLLDLSNNSFSGKIPPNIGCLLRIKTLKLRRNRLVGELPSSLKSCTSLNVIDLGDNKLSSSVPEWLGVCLPNLVILMLQFNQFSGSLPSQLCHLAYLQILDVSVNEISGTIPKCLNNLTSSAQEGNSNLTIRHSFNTSEAEPPMSSLYYEDDATFMWKGTLCSYKSTLGLVKRIDLSSNRLTGEIPSEITHLVGLVSLNLSRNNLSGKIPLEIGKLKSLDSLDLSRNKIGGRIPTSLARIDRLTYMNLSYNNLSGEIPTAPASSETRASFQLSTSHTCAVQSSAQVFKYTVFSTLLGLHLEVFFLEFNCFSSRRIDRHGIYTQIVCFCYKYFPSTAFYN</sequence>
<dbReference type="Pfam" id="PF00560">
    <property type="entry name" value="LRR_1"/>
    <property type="match status" value="7"/>
</dbReference>
<dbReference type="AlphaFoldDB" id="A0A2P6SH80"/>
<comment type="caution">
    <text evidence="12">The sequence shown here is derived from an EMBL/GenBank/DDBJ whole genome shotgun (WGS) entry which is preliminary data.</text>
</comment>
<dbReference type="PANTHER" id="PTHR48063">
    <property type="entry name" value="LRR RECEPTOR-LIKE KINASE"/>
    <property type="match status" value="1"/>
</dbReference>
<evidence type="ECO:0000256" key="6">
    <source>
        <dbReference type="ARBA" id="ARBA00022729"/>
    </source>
</evidence>
<gene>
    <name evidence="12" type="ORF">RchiOBHm_Chr1g0354751</name>
</gene>
<name>A0A2P6SH80_ROSCH</name>
<keyword evidence="11" id="KW-0325">Glycoprotein</keyword>
<evidence type="ECO:0000313" key="12">
    <source>
        <dbReference type="EMBL" id="PRQ58027.1"/>
    </source>
</evidence>
<keyword evidence="4" id="KW-0433">Leucine-rich repeat</keyword>
<evidence type="ECO:0000256" key="3">
    <source>
        <dbReference type="ARBA" id="ARBA00022475"/>
    </source>
</evidence>
<dbReference type="Proteomes" id="UP000238479">
    <property type="component" value="Chromosome 1"/>
</dbReference>
<dbReference type="Gramene" id="PRQ58027">
    <property type="protein sequence ID" value="PRQ58027"/>
    <property type="gene ID" value="RchiOBHm_Chr1g0354751"/>
</dbReference>
<dbReference type="SUPFAM" id="SSF52058">
    <property type="entry name" value="L domain-like"/>
    <property type="match status" value="2"/>
</dbReference>
<accession>A0A2P6SH80</accession>
<protein>
    <submittedName>
        <fullName evidence="12">Putative non-specific serine/threonine protein kinase</fullName>
        <ecNumber evidence="12">2.7.11.1</ecNumber>
    </submittedName>
</protein>
<evidence type="ECO:0000256" key="2">
    <source>
        <dbReference type="ARBA" id="ARBA00009592"/>
    </source>
</evidence>
<evidence type="ECO:0000313" key="13">
    <source>
        <dbReference type="Proteomes" id="UP000238479"/>
    </source>
</evidence>
<keyword evidence="7" id="KW-0677">Repeat</keyword>
<dbReference type="EMBL" id="PDCK01000039">
    <property type="protein sequence ID" value="PRQ58027.1"/>
    <property type="molecule type" value="Genomic_DNA"/>
</dbReference>
<evidence type="ECO:0000256" key="11">
    <source>
        <dbReference type="ARBA" id="ARBA00023180"/>
    </source>
</evidence>
<dbReference type="InterPro" id="IPR001611">
    <property type="entry name" value="Leu-rich_rpt"/>
</dbReference>
<proteinExistence type="inferred from homology"/>
<dbReference type="PRINTS" id="PR00019">
    <property type="entry name" value="LEURICHRPT"/>
</dbReference>
<dbReference type="SMART" id="SM00369">
    <property type="entry name" value="LRR_TYP"/>
    <property type="match status" value="3"/>
</dbReference>
<evidence type="ECO:0000256" key="8">
    <source>
        <dbReference type="ARBA" id="ARBA00022989"/>
    </source>
</evidence>
<comment type="similarity">
    <text evidence="2">Belongs to the RLP family.</text>
</comment>
<evidence type="ECO:0000256" key="10">
    <source>
        <dbReference type="ARBA" id="ARBA00023170"/>
    </source>
</evidence>
<dbReference type="FunFam" id="3.80.10.10:FF:000041">
    <property type="entry name" value="LRR receptor-like serine/threonine-protein kinase ERECTA"/>
    <property type="match status" value="1"/>
</dbReference>
<dbReference type="GO" id="GO:0004674">
    <property type="term" value="F:protein serine/threonine kinase activity"/>
    <property type="evidence" value="ECO:0007669"/>
    <property type="project" value="UniProtKB-KW"/>
</dbReference>
<dbReference type="Gene3D" id="3.80.10.10">
    <property type="entry name" value="Ribonuclease Inhibitor"/>
    <property type="match status" value="1"/>
</dbReference>
<keyword evidence="13" id="KW-1185">Reference proteome</keyword>
<keyword evidence="8" id="KW-1133">Transmembrane helix</keyword>
<dbReference type="Pfam" id="PF13855">
    <property type="entry name" value="LRR_8"/>
    <property type="match status" value="1"/>
</dbReference>
<keyword evidence="9" id="KW-0472">Membrane</keyword>
<dbReference type="InterPro" id="IPR003591">
    <property type="entry name" value="Leu-rich_rpt_typical-subtyp"/>
</dbReference>
<keyword evidence="6" id="KW-0732">Signal</keyword>
<keyword evidence="12" id="KW-0808">Transferase</keyword>
<reference evidence="12 13" key="1">
    <citation type="journal article" date="2018" name="Nat. Genet.">
        <title>The Rosa genome provides new insights in the design of modern roses.</title>
        <authorList>
            <person name="Bendahmane M."/>
        </authorList>
    </citation>
    <scope>NUCLEOTIDE SEQUENCE [LARGE SCALE GENOMIC DNA]</scope>
    <source>
        <strain evidence="13">cv. Old Blush</strain>
    </source>
</reference>
<dbReference type="EC" id="2.7.11.1" evidence="12"/>
<evidence type="ECO:0000256" key="1">
    <source>
        <dbReference type="ARBA" id="ARBA00004251"/>
    </source>
</evidence>
<dbReference type="SUPFAM" id="SSF52047">
    <property type="entry name" value="RNI-like"/>
    <property type="match status" value="1"/>
</dbReference>
<dbReference type="GO" id="GO:0005886">
    <property type="term" value="C:plasma membrane"/>
    <property type="evidence" value="ECO:0007669"/>
    <property type="project" value="UniProtKB-SubCell"/>
</dbReference>
<evidence type="ECO:0000256" key="7">
    <source>
        <dbReference type="ARBA" id="ARBA00022737"/>
    </source>
</evidence>
<keyword evidence="3" id="KW-1003">Cell membrane</keyword>
<keyword evidence="5" id="KW-0812">Transmembrane</keyword>
<keyword evidence="10" id="KW-0675">Receptor</keyword>
<comment type="subcellular location">
    <subcellularLocation>
        <location evidence="1">Cell membrane</location>
        <topology evidence="1">Single-pass type I membrane protein</topology>
    </subcellularLocation>
</comment>
<keyword evidence="12" id="KW-0723">Serine/threonine-protein kinase</keyword>
<evidence type="ECO:0000256" key="5">
    <source>
        <dbReference type="ARBA" id="ARBA00022692"/>
    </source>
</evidence>
<dbReference type="InterPro" id="IPR032675">
    <property type="entry name" value="LRR_dom_sf"/>
</dbReference>
<dbReference type="PANTHER" id="PTHR48063:SF101">
    <property type="entry name" value="LRR RECEPTOR-LIKE SERINE_THREONINE-PROTEIN KINASE FLS2"/>
    <property type="match status" value="1"/>
</dbReference>
<keyword evidence="12" id="KW-0418">Kinase</keyword>